<dbReference type="AlphaFoldDB" id="A0A5J4XBY2"/>
<accession>A0A5J4XBY2</accession>
<reference evidence="2 3" key="1">
    <citation type="submission" date="2019-03" db="EMBL/GenBank/DDBJ databases">
        <title>Single cell metagenomics reveals metabolic interactions within the superorganism composed of flagellate Streblomastix strix and complex community of Bacteroidetes bacteria on its surface.</title>
        <authorList>
            <person name="Treitli S.C."/>
            <person name="Kolisko M."/>
            <person name="Husnik F."/>
            <person name="Keeling P."/>
            <person name="Hampl V."/>
        </authorList>
    </citation>
    <scope>NUCLEOTIDE SEQUENCE [LARGE SCALE GENOMIC DNA]</scope>
    <source>
        <strain evidence="2">ST1C</strain>
    </source>
</reference>
<comment type="caution">
    <text evidence="2">The sequence shown here is derived from an EMBL/GenBank/DDBJ whole genome shotgun (WGS) entry which is preliminary data.</text>
</comment>
<name>A0A5J4XBY2_9EUKA</name>
<gene>
    <name evidence="2" type="ORF">EZS28_000003</name>
</gene>
<feature type="region of interest" description="Disordered" evidence="1">
    <location>
        <begin position="497"/>
        <end position="544"/>
    </location>
</feature>
<dbReference type="EMBL" id="SNRW01000001">
    <property type="protein sequence ID" value="KAA6404452.1"/>
    <property type="molecule type" value="Genomic_DNA"/>
</dbReference>
<organism evidence="2 3">
    <name type="scientific">Streblomastix strix</name>
    <dbReference type="NCBI Taxonomy" id="222440"/>
    <lineage>
        <taxon>Eukaryota</taxon>
        <taxon>Metamonada</taxon>
        <taxon>Preaxostyla</taxon>
        <taxon>Oxymonadida</taxon>
        <taxon>Streblomastigidae</taxon>
        <taxon>Streblomastix</taxon>
    </lineage>
</organism>
<dbReference type="Proteomes" id="UP000324800">
    <property type="component" value="Unassembled WGS sequence"/>
</dbReference>
<sequence>MDFTCPLCHLNCNISFRFKGGTEFITCPKCKRPVFAELLTRSSECALETLTFDAIELETLIHVGSLPGRVSHHLPSIFPFIELGSVATVIDHSNISDDIPFDYSTEMLVAFYVIDEICSRVPLDKKFIQKTMALLDQVQTIESGLAKEALETKEFLQQTGRISTNSVQFYPEISRSIEAMNVGISPDFNQQQNINDDILKVEESIHLNPDPIRYQSKPPSFIFSKERAFPPEVAAVGCLLLILREEPMPKPFKQILVALKESGLGIVIPTAAVIAAEHYFASFVNVRTQIQTFYKELILDFSRASRQLKLNEREADASWMVAMGYLADRNFNKRQLESILAGSLQLGTSWAVKRYESLKYLQKDHQKLLNSIKQESAMKVLEITGFPEEQTTSCFPFKTTVQHTKSKDTFSDIRENFSENSGFLSTSKIKTFKQKDIADAARTSEVTMRKLLAATEGDRDIIMFELDEWQEEEDYFISRTYREQEIQLVREILAQHENDQNDSENQLNVNVENDSNKDRSEKDFEETKKKSPERQSAKRKKKKK</sequence>
<proteinExistence type="predicted"/>
<protein>
    <submittedName>
        <fullName evidence="2">Uncharacterized protein</fullName>
    </submittedName>
</protein>
<feature type="compositionally biased region" description="Basic and acidic residues" evidence="1">
    <location>
        <begin position="514"/>
        <end position="536"/>
    </location>
</feature>
<evidence type="ECO:0000313" key="3">
    <source>
        <dbReference type="Proteomes" id="UP000324800"/>
    </source>
</evidence>
<evidence type="ECO:0000256" key="1">
    <source>
        <dbReference type="SAM" id="MobiDB-lite"/>
    </source>
</evidence>
<evidence type="ECO:0000313" key="2">
    <source>
        <dbReference type="EMBL" id="KAA6404452.1"/>
    </source>
</evidence>
<feature type="compositionally biased region" description="Polar residues" evidence="1">
    <location>
        <begin position="503"/>
        <end position="513"/>
    </location>
</feature>